<evidence type="ECO:0000256" key="4">
    <source>
        <dbReference type="ARBA" id="ARBA00022989"/>
    </source>
</evidence>
<feature type="transmembrane region" description="Helical" evidence="6">
    <location>
        <begin position="57"/>
        <end position="76"/>
    </location>
</feature>
<dbReference type="SUPFAM" id="SSF48317">
    <property type="entry name" value="Acid phosphatase/Vanadium-dependent haloperoxidase"/>
    <property type="match status" value="1"/>
</dbReference>
<dbReference type="AlphaFoldDB" id="A0A9P0CFK8"/>
<protein>
    <recommendedName>
        <fullName evidence="7">Phosphatidic acid phosphatase type 2/haloperoxidase domain-containing protein</fullName>
    </recommendedName>
</protein>
<comment type="subcellular location">
    <subcellularLocation>
        <location evidence="1">Membrane</location>
        <topology evidence="1">Multi-pass membrane protein</topology>
    </subcellularLocation>
</comment>
<dbReference type="EMBL" id="OV651813">
    <property type="protein sequence ID" value="CAH1099803.1"/>
    <property type="molecule type" value="Genomic_DNA"/>
</dbReference>
<feature type="transmembrane region" description="Helical" evidence="6">
    <location>
        <begin position="179"/>
        <end position="201"/>
    </location>
</feature>
<evidence type="ECO:0000259" key="7">
    <source>
        <dbReference type="SMART" id="SM00014"/>
    </source>
</evidence>
<sequence length="262" mass="30165">MDKETTTLHLFLEGLFRIGLWVFVVWLDGRMPYVRHIDEDELWYYRYPSVDSLVPRIHMYAIIVAVPFIIYFFQFVTLRKNPHTVPDIVSGIYGLTLAYCMSGLFVATLKIAVGRPRPNFYLRCFPEGYGTDIDMCDGEYHGQMDGRKGFPSAHACFAFCCMTYMVIHLYHVLDLKRPRFLKGVIIVGMSLLMLVACGVAVSRTMDYHNNYSDVIGGALIGSSFAYLCDHLYCNRDVTLETNIRSIMKVEVEEEEIIKELEE</sequence>
<dbReference type="SMART" id="SM00014">
    <property type="entry name" value="acidPPc"/>
    <property type="match status" value="1"/>
</dbReference>
<dbReference type="Proteomes" id="UP001153636">
    <property type="component" value="Chromosome 1"/>
</dbReference>
<feature type="domain" description="Phosphatidic acid phosphatase type 2/haloperoxidase" evidence="7">
    <location>
        <begin position="93"/>
        <end position="229"/>
    </location>
</feature>
<feature type="transmembrane region" description="Helical" evidence="6">
    <location>
        <begin position="153"/>
        <end position="173"/>
    </location>
</feature>
<reference evidence="8" key="1">
    <citation type="submission" date="2022-01" db="EMBL/GenBank/DDBJ databases">
        <authorList>
            <person name="King R."/>
        </authorList>
    </citation>
    <scope>NUCLEOTIDE SEQUENCE</scope>
</reference>
<dbReference type="Gene3D" id="1.20.144.10">
    <property type="entry name" value="Phosphatidic acid phosphatase type 2/haloperoxidase"/>
    <property type="match status" value="1"/>
</dbReference>
<dbReference type="InterPro" id="IPR036938">
    <property type="entry name" value="PAP2/HPO_sf"/>
</dbReference>
<keyword evidence="5 6" id="KW-0472">Membrane</keyword>
<dbReference type="Pfam" id="PF01569">
    <property type="entry name" value="PAP2"/>
    <property type="match status" value="1"/>
</dbReference>
<comment type="similarity">
    <text evidence="2">Belongs to the PA-phosphatase related phosphoesterase family.</text>
</comment>
<dbReference type="OrthoDB" id="10030083at2759"/>
<feature type="transmembrane region" description="Helical" evidence="6">
    <location>
        <begin position="88"/>
        <end position="113"/>
    </location>
</feature>
<evidence type="ECO:0000256" key="3">
    <source>
        <dbReference type="ARBA" id="ARBA00022692"/>
    </source>
</evidence>
<dbReference type="GO" id="GO:0046839">
    <property type="term" value="P:phospholipid dephosphorylation"/>
    <property type="evidence" value="ECO:0007669"/>
    <property type="project" value="TreeGrafter"/>
</dbReference>
<evidence type="ECO:0000256" key="2">
    <source>
        <dbReference type="ARBA" id="ARBA00008816"/>
    </source>
</evidence>
<dbReference type="GO" id="GO:0008195">
    <property type="term" value="F:phosphatidate phosphatase activity"/>
    <property type="evidence" value="ECO:0007669"/>
    <property type="project" value="TreeGrafter"/>
</dbReference>
<accession>A0A9P0CFK8</accession>
<dbReference type="GO" id="GO:0006644">
    <property type="term" value="P:phospholipid metabolic process"/>
    <property type="evidence" value="ECO:0007669"/>
    <property type="project" value="InterPro"/>
</dbReference>
<keyword evidence="4 6" id="KW-1133">Transmembrane helix</keyword>
<gene>
    <name evidence="8" type="ORF">PSYICH_LOCUS1065</name>
</gene>
<dbReference type="PANTHER" id="PTHR10165:SF35">
    <property type="entry name" value="RE23632P"/>
    <property type="match status" value="1"/>
</dbReference>
<proteinExistence type="inferred from homology"/>
<dbReference type="GO" id="GO:0016020">
    <property type="term" value="C:membrane"/>
    <property type="evidence" value="ECO:0007669"/>
    <property type="project" value="UniProtKB-SubCell"/>
</dbReference>
<keyword evidence="3 6" id="KW-0812">Transmembrane</keyword>
<dbReference type="InterPro" id="IPR043216">
    <property type="entry name" value="PAP-like"/>
</dbReference>
<evidence type="ECO:0000313" key="8">
    <source>
        <dbReference type="EMBL" id="CAH1099803.1"/>
    </source>
</evidence>
<evidence type="ECO:0000313" key="9">
    <source>
        <dbReference type="Proteomes" id="UP001153636"/>
    </source>
</evidence>
<dbReference type="InterPro" id="IPR000326">
    <property type="entry name" value="PAP2/HPO"/>
</dbReference>
<organism evidence="8 9">
    <name type="scientific">Psylliodes chrysocephalus</name>
    <dbReference type="NCBI Taxonomy" id="3402493"/>
    <lineage>
        <taxon>Eukaryota</taxon>
        <taxon>Metazoa</taxon>
        <taxon>Ecdysozoa</taxon>
        <taxon>Arthropoda</taxon>
        <taxon>Hexapoda</taxon>
        <taxon>Insecta</taxon>
        <taxon>Pterygota</taxon>
        <taxon>Neoptera</taxon>
        <taxon>Endopterygota</taxon>
        <taxon>Coleoptera</taxon>
        <taxon>Polyphaga</taxon>
        <taxon>Cucujiformia</taxon>
        <taxon>Chrysomeloidea</taxon>
        <taxon>Chrysomelidae</taxon>
        <taxon>Galerucinae</taxon>
        <taxon>Alticini</taxon>
        <taxon>Psylliodes</taxon>
    </lineage>
</organism>
<feature type="transmembrane region" description="Helical" evidence="6">
    <location>
        <begin position="6"/>
        <end position="27"/>
    </location>
</feature>
<evidence type="ECO:0000256" key="6">
    <source>
        <dbReference type="SAM" id="Phobius"/>
    </source>
</evidence>
<keyword evidence="9" id="KW-1185">Reference proteome</keyword>
<evidence type="ECO:0000256" key="1">
    <source>
        <dbReference type="ARBA" id="ARBA00004141"/>
    </source>
</evidence>
<evidence type="ECO:0000256" key="5">
    <source>
        <dbReference type="ARBA" id="ARBA00023136"/>
    </source>
</evidence>
<name>A0A9P0CFK8_9CUCU</name>
<dbReference type="PANTHER" id="PTHR10165">
    <property type="entry name" value="LIPID PHOSPHATE PHOSPHATASE"/>
    <property type="match status" value="1"/>
</dbReference>